<protein>
    <recommendedName>
        <fullName evidence="3">DUF3426 domain-containing protein</fullName>
    </recommendedName>
</protein>
<evidence type="ECO:0008006" key="3">
    <source>
        <dbReference type="Google" id="ProtNLM"/>
    </source>
</evidence>
<dbReference type="AlphaFoldDB" id="A0A1F2UKI0"/>
<dbReference type="EMBL" id="MELI01000065">
    <property type="protein sequence ID" value="OFW33514.1"/>
    <property type="molecule type" value="Genomic_DNA"/>
</dbReference>
<accession>A0A1F2UKI0</accession>
<comment type="caution">
    <text evidence="1">The sequence shown here is derived from an EMBL/GenBank/DDBJ whole genome shotgun (WGS) entry which is preliminary data.</text>
</comment>
<dbReference type="NCBIfam" id="NF038353">
    <property type="entry name" value="FxLYD_dom"/>
    <property type="match status" value="1"/>
</dbReference>
<dbReference type="Proteomes" id="UP000178086">
    <property type="component" value="Unassembled WGS sequence"/>
</dbReference>
<evidence type="ECO:0000313" key="2">
    <source>
        <dbReference type="Proteomes" id="UP000178086"/>
    </source>
</evidence>
<proteinExistence type="predicted"/>
<dbReference type="InterPro" id="IPR047676">
    <property type="entry name" value="FxLYD_dom"/>
</dbReference>
<gene>
    <name evidence="1" type="ORF">A2074_04970</name>
</gene>
<name>A0A1F2UKI0_9ACTN</name>
<sequence>MGFFKRLLALAVIAVIAGVGWVAFAGQSKSSPTSPSRVVKDQKEIFERLLVQEPNFYFDDYEVTRIYGSVKNMSKQSCSYVKLAVKVRNKQGKLLKELTVSVKDIGPNEIKSYDINGGTISESISLESAVVEAAFAKR</sequence>
<reference evidence="1 2" key="1">
    <citation type="journal article" date="2016" name="Nat. Commun.">
        <title>Thousands of microbial genomes shed light on interconnected biogeochemical processes in an aquifer system.</title>
        <authorList>
            <person name="Anantharaman K."/>
            <person name="Brown C.T."/>
            <person name="Hug L.A."/>
            <person name="Sharon I."/>
            <person name="Castelle C.J."/>
            <person name="Probst A.J."/>
            <person name="Thomas B.C."/>
            <person name="Singh A."/>
            <person name="Wilkins M.J."/>
            <person name="Karaoz U."/>
            <person name="Brodie E.L."/>
            <person name="Williams K.H."/>
            <person name="Hubbard S.S."/>
            <person name="Banfield J.F."/>
        </authorList>
    </citation>
    <scope>NUCLEOTIDE SEQUENCE [LARGE SCALE GENOMIC DNA]</scope>
</reference>
<organism evidence="1 2">
    <name type="scientific">Candidatus Aquicultor primus</name>
    <dbReference type="NCBI Taxonomy" id="1797195"/>
    <lineage>
        <taxon>Bacteria</taxon>
        <taxon>Bacillati</taxon>
        <taxon>Actinomycetota</taxon>
        <taxon>Candidatus Aquicultoria</taxon>
        <taxon>Candidatus Aquicultorales</taxon>
        <taxon>Candidatus Aquicultoraceae</taxon>
        <taxon>Candidatus Aquicultor</taxon>
    </lineage>
</organism>
<evidence type="ECO:0000313" key="1">
    <source>
        <dbReference type="EMBL" id="OFW33514.1"/>
    </source>
</evidence>